<dbReference type="InterPro" id="IPR001091">
    <property type="entry name" value="RM_Methyltransferase"/>
</dbReference>
<dbReference type="PROSITE" id="PS00092">
    <property type="entry name" value="N6_MTASE"/>
    <property type="match status" value="1"/>
</dbReference>
<evidence type="ECO:0000259" key="4">
    <source>
        <dbReference type="Pfam" id="PF01555"/>
    </source>
</evidence>
<evidence type="ECO:0000256" key="1">
    <source>
        <dbReference type="ARBA" id="ARBA00006594"/>
    </source>
</evidence>
<feature type="domain" description="DNA methylase N-4/N-6" evidence="4">
    <location>
        <begin position="37"/>
        <end position="238"/>
    </location>
</feature>
<dbReference type="AlphaFoldDB" id="A0A6M3J537"/>
<proteinExistence type="inferred from homology"/>
<dbReference type="InterPro" id="IPR002052">
    <property type="entry name" value="DNA_methylase_N6_adenine_CS"/>
</dbReference>
<protein>
    <submittedName>
        <fullName evidence="5">Putative methyltransferase</fullName>
    </submittedName>
</protein>
<reference evidence="5" key="1">
    <citation type="submission" date="2020-03" db="EMBL/GenBank/DDBJ databases">
        <title>The deep terrestrial virosphere.</title>
        <authorList>
            <person name="Holmfeldt K."/>
            <person name="Nilsson E."/>
            <person name="Simone D."/>
            <person name="Lopez-Fernandez M."/>
            <person name="Wu X."/>
            <person name="de Brujin I."/>
            <person name="Lundin D."/>
            <person name="Andersson A."/>
            <person name="Bertilsson S."/>
            <person name="Dopson M."/>
        </authorList>
    </citation>
    <scope>NUCLEOTIDE SEQUENCE</scope>
    <source>
        <strain evidence="6">MM415A05225</strain>
        <strain evidence="5">MM415B00526</strain>
    </source>
</reference>
<comment type="similarity">
    <text evidence="1">Belongs to the N(4)/N(6)-methyltransferase family.</text>
</comment>
<dbReference type="PANTHER" id="PTHR13370:SF3">
    <property type="entry name" value="TRNA (GUANINE(10)-N2)-METHYLTRANSFERASE HOMOLOG"/>
    <property type="match status" value="1"/>
</dbReference>
<name>A0A6M3J537_9ZZZZ</name>
<evidence type="ECO:0000256" key="3">
    <source>
        <dbReference type="ARBA" id="ARBA00022679"/>
    </source>
</evidence>
<organism evidence="5">
    <name type="scientific">viral metagenome</name>
    <dbReference type="NCBI Taxonomy" id="1070528"/>
    <lineage>
        <taxon>unclassified sequences</taxon>
        <taxon>metagenomes</taxon>
        <taxon>organismal metagenomes</taxon>
    </lineage>
</organism>
<dbReference type="PRINTS" id="PR00508">
    <property type="entry name" value="S21N4MTFRASE"/>
</dbReference>
<dbReference type="EMBL" id="MT141668">
    <property type="protein sequence ID" value="QJA68994.1"/>
    <property type="molecule type" value="Genomic_DNA"/>
</dbReference>
<dbReference type="SUPFAM" id="SSF53335">
    <property type="entry name" value="S-adenosyl-L-methionine-dependent methyltransferases"/>
    <property type="match status" value="1"/>
</dbReference>
<dbReference type="GO" id="GO:0008170">
    <property type="term" value="F:N-methyltransferase activity"/>
    <property type="evidence" value="ECO:0007669"/>
    <property type="project" value="InterPro"/>
</dbReference>
<sequence length="249" mass="28936">MNWNGLELPPAYYQDDAVYIIHADCRSILPLIPDKSVDLVLTDPPYGEHQASWDVSRPPEIIWDMLYRVIVDCGVLYYHGFWGHADWVLLNGKRVGLFPYSRIVWWFKTGRPEKKAFREDTEEIWYFGKGEPKTFNTEADLEPYEDTTNYKRYGREGKHPGTVWIASRIKENYPENLGHPTQKPEFIISKIIRISSNPSDLILDPFLGSGTTAYCAKKLNRKCIGVEIEERYCEIAVKRLSQSVMRLNI</sequence>
<accession>A0A6M3J537</accession>
<dbReference type="Pfam" id="PF01555">
    <property type="entry name" value="N6_N4_Mtase"/>
    <property type="match status" value="1"/>
</dbReference>
<gene>
    <name evidence="6" type="ORF">MM415A05225_0001</name>
    <name evidence="5" type="ORF">MM415B00526_0040</name>
</gene>
<dbReference type="GO" id="GO:0032259">
    <property type="term" value="P:methylation"/>
    <property type="evidence" value="ECO:0007669"/>
    <property type="project" value="UniProtKB-KW"/>
</dbReference>
<keyword evidence="2 5" id="KW-0489">Methyltransferase</keyword>
<dbReference type="EMBL" id="MT141516">
    <property type="protein sequence ID" value="QJA64277.1"/>
    <property type="molecule type" value="Genomic_DNA"/>
</dbReference>
<dbReference type="GO" id="GO:0003677">
    <property type="term" value="F:DNA binding"/>
    <property type="evidence" value="ECO:0007669"/>
    <property type="project" value="InterPro"/>
</dbReference>
<evidence type="ECO:0000313" key="6">
    <source>
        <dbReference type="EMBL" id="QJA68994.1"/>
    </source>
</evidence>
<dbReference type="GO" id="GO:0005737">
    <property type="term" value="C:cytoplasm"/>
    <property type="evidence" value="ECO:0007669"/>
    <property type="project" value="TreeGrafter"/>
</dbReference>
<dbReference type="PANTHER" id="PTHR13370">
    <property type="entry name" value="RNA METHYLASE-RELATED"/>
    <property type="match status" value="1"/>
</dbReference>
<dbReference type="Gene3D" id="3.40.50.150">
    <property type="entry name" value="Vaccinia Virus protein VP39"/>
    <property type="match status" value="1"/>
</dbReference>
<dbReference type="InterPro" id="IPR029063">
    <property type="entry name" value="SAM-dependent_MTases_sf"/>
</dbReference>
<dbReference type="InterPro" id="IPR002941">
    <property type="entry name" value="DNA_methylase_N4/N6"/>
</dbReference>
<evidence type="ECO:0000313" key="5">
    <source>
        <dbReference type="EMBL" id="QJA64277.1"/>
    </source>
</evidence>
<evidence type="ECO:0000256" key="2">
    <source>
        <dbReference type="ARBA" id="ARBA00022603"/>
    </source>
</evidence>
<dbReference type="CDD" id="cd02440">
    <property type="entry name" value="AdoMet_MTases"/>
    <property type="match status" value="1"/>
</dbReference>
<keyword evidence="3 5" id="KW-0808">Transferase</keyword>